<dbReference type="OrthoDB" id="9803968at2"/>
<dbReference type="InterPro" id="IPR025110">
    <property type="entry name" value="AMP-bd_C"/>
</dbReference>
<dbReference type="PANTHER" id="PTHR43201:SF5">
    <property type="entry name" value="MEDIUM-CHAIN ACYL-COA LIGASE ACSF2, MITOCHONDRIAL"/>
    <property type="match status" value="1"/>
</dbReference>
<dbReference type="PANTHER" id="PTHR43201">
    <property type="entry name" value="ACYL-COA SYNTHETASE"/>
    <property type="match status" value="1"/>
</dbReference>
<dbReference type="InterPro" id="IPR042099">
    <property type="entry name" value="ANL_N_sf"/>
</dbReference>
<dbReference type="GO" id="GO:0031956">
    <property type="term" value="F:medium-chain fatty acid-CoA ligase activity"/>
    <property type="evidence" value="ECO:0007669"/>
    <property type="project" value="TreeGrafter"/>
</dbReference>
<dbReference type="Pfam" id="PF13193">
    <property type="entry name" value="AMP-binding_C"/>
    <property type="match status" value="1"/>
</dbReference>
<evidence type="ECO:0000259" key="3">
    <source>
        <dbReference type="Pfam" id="PF00501"/>
    </source>
</evidence>
<dbReference type="AlphaFoldDB" id="A0A317PXR1"/>
<dbReference type="InterPro" id="IPR000873">
    <property type="entry name" value="AMP-dep_synth/lig_dom"/>
</dbReference>
<dbReference type="SUPFAM" id="SSF56801">
    <property type="entry name" value="Acetyl-CoA synthetase-like"/>
    <property type="match status" value="1"/>
</dbReference>
<dbReference type="GO" id="GO:0006631">
    <property type="term" value="P:fatty acid metabolic process"/>
    <property type="evidence" value="ECO:0007669"/>
    <property type="project" value="TreeGrafter"/>
</dbReference>
<dbReference type="Gene3D" id="3.40.50.12780">
    <property type="entry name" value="N-terminal domain of ligase-like"/>
    <property type="match status" value="1"/>
</dbReference>
<feature type="domain" description="AMP-dependent synthetase/ligase" evidence="3">
    <location>
        <begin position="8"/>
        <end position="376"/>
    </location>
</feature>
<accession>A0A317PXR1</accession>
<sequence>MIIPAYVARNARKYPNQEAVIDGQLRATWQQLDNDVDRCARYLVCQYQISAGDRVCLVLPNSYTFVVAHFAIQRIGAIVAPINVKLTASELNYIFTDADARLVITCDLTSTHALAACRDLGINSLVINQMPEFLASQPIAHTLPPGPSDSAQDPLQPLATDAVLTAATLLYTSGTTGRPKGVLFHHQALLFVGMMFATEMHYGPDSRLLSLMPFTHSAPLNLTLVGGTIMGSTHVIAPTFTPELLLRLVAQERTTHFFGAPVAYLMTAQHPAIKTADLTSMSHWIYGGGPLAGEHAKQVQEAFGSDQFYCVYGLTEAGPTGSFLRPEEHASKAGSVGRRAAAFTEMRIINSDGKIAAVNEPGEIHIGGEGLMLEYWRNPSATAEVFTSDGWIRTGDIGIRDQDGYFWVKDRIKDLIICGGVNVYPREVEDALARHPAVLEAAVIGIPHPQWGETVKACVVLKADATEADLRAHMSNCLADYKCPRIYAVMDELPHNANGKVLKHQLR</sequence>
<dbReference type="Proteomes" id="UP000246964">
    <property type="component" value="Unassembled WGS sequence"/>
</dbReference>
<feature type="domain" description="AMP-binding enzyme C-terminal" evidence="4">
    <location>
        <begin position="427"/>
        <end position="500"/>
    </location>
</feature>
<proteinExistence type="inferred from homology"/>
<dbReference type="FunFam" id="3.30.300.30:FF:000008">
    <property type="entry name" value="2,3-dihydroxybenzoate-AMP ligase"/>
    <property type="match status" value="1"/>
</dbReference>
<protein>
    <submittedName>
        <fullName evidence="5">Feruloyl-CoA synthase</fullName>
    </submittedName>
</protein>
<dbReference type="Gene3D" id="3.30.300.30">
    <property type="match status" value="1"/>
</dbReference>
<dbReference type="InterPro" id="IPR020845">
    <property type="entry name" value="AMP-binding_CS"/>
</dbReference>
<reference evidence="5 6" key="1">
    <citation type="submission" date="2018-05" db="EMBL/GenBank/DDBJ databases">
        <title>Freshwater and sediment microbial communities from various areas in North America, analyzing microbe dynamics in response to fracking.</title>
        <authorList>
            <person name="Lamendella R."/>
        </authorList>
    </citation>
    <scope>NUCLEOTIDE SEQUENCE [LARGE SCALE GENOMIC DNA]</scope>
    <source>
        <strain evidence="5 6">125B1</strain>
    </source>
</reference>
<organism evidence="5 6">
    <name type="scientific">Pseudidiomarina maritima</name>
    <dbReference type="NCBI Taxonomy" id="519453"/>
    <lineage>
        <taxon>Bacteria</taxon>
        <taxon>Pseudomonadati</taxon>
        <taxon>Pseudomonadota</taxon>
        <taxon>Gammaproteobacteria</taxon>
        <taxon>Alteromonadales</taxon>
        <taxon>Idiomarinaceae</taxon>
        <taxon>Pseudidiomarina</taxon>
    </lineage>
</organism>
<keyword evidence="2" id="KW-0436">Ligase</keyword>
<gene>
    <name evidence="5" type="ORF">DET45_12410</name>
</gene>
<evidence type="ECO:0000313" key="5">
    <source>
        <dbReference type="EMBL" id="PWW07905.1"/>
    </source>
</evidence>
<evidence type="ECO:0000256" key="2">
    <source>
        <dbReference type="ARBA" id="ARBA00022598"/>
    </source>
</evidence>
<evidence type="ECO:0000259" key="4">
    <source>
        <dbReference type="Pfam" id="PF13193"/>
    </source>
</evidence>
<dbReference type="EMBL" id="QGTT01000024">
    <property type="protein sequence ID" value="PWW07905.1"/>
    <property type="molecule type" value="Genomic_DNA"/>
</dbReference>
<keyword evidence="6" id="KW-1185">Reference proteome</keyword>
<dbReference type="RefSeq" id="WP_110076902.1">
    <property type="nucleotide sequence ID" value="NZ_QGTT01000024.1"/>
</dbReference>
<dbReference type="Pfam" id="PF00501">
    <property type="entry name" value="AMP-binding"/>
    <property type="match status" value="1"/>
</dbReference>
<dbReference type="InterPro" id="IPR045851">
    <property type="entry name" value="AMP-bd_C_sf"/>
</dbReference>
<comment type="caution">
    <text evidence="5">The sequence shown here is derived from an EMBL/GenBank/DDBJ whole genome shotgun (WGS) entry which is preliminary data.</text>
</comment>
<evidence type="ECO:0000313" key="6">
    <source>
        <dbReference type="Proteomes" id="UP000246964"/>
    </source>
</evidence>
<dbReference type="PROSITE" id="PS00455">
    <property type="entry name" value="AMP_BINDING"/>
    <property type="match status" value="1"/>
</dbReference>
<comment type="similarity">
    <text evidence="1">Belongs to the ATP-dependent AMP-binding enzyme family.</text>
</comment>
<evidence type="ECO:0000256" key="1">
    <source>
        <dbReference type="ARBA" id="ARBA00006432"/>
    </source>
</evidence>
<name>A0A317PXR1_9GAMM</name>